<dbReference type="SUPFAM" id="SSF51735">
    <property type="entry name" value="NAD(P)-binding Rossmann-fold domains"/>
    <property type="match status" value="1"/>
</dbReference>
<dbReference type="RefSeq" id="WP_349205115.1">
    <property type="nucleotide sequence ID" value="NZ_JBBMFN010000046.1"/>
</dbReference>
<evidence type="ECO:0000313" key="5">
    <source>
        <dbReference type="Proteomes" id="UP001465426"/>
    </source>
</evidence>
<dbReference type="PRINTS" id="PR00080">
    <property type="entry name" value="SDRFAMILY"/>
</dbReference>
<protein>
    <submittedName>
        <fullName evidence="4">SDR family oxidoreductase</fullName>
        <ecNumber evidence="4">1.-.-.-</ecNumber>
    </submittedName>
</protein>
<dbReference type="EMBL" id="JBBMFN010000046">
    <property type="protein sequence ID" value="MEQ2467259.1"/>
    <property type="molecule type" value="Genomic_DNA"/>
</dbReference>
<dbReference type="Proteomes" id="UP001465426">
    <property type="component" value="Unassembled WGS sequence"/>
</dbReference>
<accession>A0ABV1F1Q3</accession>
<evidence type="ECO:0000313" key="4">
    <source>
        <dbReference type="EMBL" id="MEQ2467259.1"/>
    </source>
</evidence>
<keyword evidence="2 4" id="KW-0560">Oxidoreductase</keyword>
<comment type="similarity">
    <text evidence="1 3">Belongs to the short-chain dehydrogenases/reductases (SDR) family.</text>
</comment>
<sequence>MMKVLKGKNIVITGASSGIGAKIALKVASLGARPILLARSEDKLASICEKINNQFPVKAIYFSLDVSNTNQVKEVFAKIYQEVDFIHVLLNNAGFGIFDMVHEATMTDIDHMFQVNVMGVIACTKEVLPSMLEKNSGHIINVASQAGKLATPKSSAYAATKHAVLGFTNSLRMEVSPFHIKISAVNPGPIETAFFTTADKSGNYVKNVQKYMLSSEKVADKVTKLIIHPKRELNLPVWMNWGSVLYNLFPGIADKLVGGILNKK</sequence>
<dbReference type="PROSITE" id="PS00061">
    <property type="entry name" value="ADH_SHORT"/>
    <property type="match status" value="1"/>
</dbReference>
<dbReference type="PANTHER" id="PTHR44196">
    <property type="entry name" value="DEHYDROGENASE/REDUCTASE SDR FAMILY MEMBER 7B"/>
    <property type="match status" value="1"/>
</dbReference>
<dbReference type="GO" id="GO:0016491">
    <property type="term" value="F:oxidoreductase activity"/>
    <property type="evidence" value="ECO:0007669"/>
    <property type="project" value="UniProtKB-KW"/>
</dbReference>
<evidence type="ECO:0000256" key="2">
    <source>
        <dbReference type="ARBA" id="ARBA00023002"/>
    </source>
</evidence>
<dbReference type="EC" id="1.-.-.-" evidence="4"/>
<dbReference type="PIRSF" id="PIRSF000126">
    <property type="entry name" value="11-beta-HSD1"/>
    <property type="match status" value="1"/>
</dbReference>
<reference evidence="4 5" key="1">
    <citation type="submission" date="2024-03" db="EMBL/GenBank/DDBJ databases">
        <title>Human intestinal bacterial collection.</title>
        <authorList>
            <person name="Pauvert C."/>
            <person name="Hitch T.C.A."/>
            <person name="Clavel T."/>
        </authorList>
    </citation>
    <scope>NUCLEOTIDE SEQUENCE [LARGE SCALE GENOMIC DNA]</scope>
    <source>
        <strain evidence="4 5">CLA-SR-H024</strain>
    </source>
</reference>
<gene>
    <name evidence="4" type="ORF">WMO63_16505</name>
</gene>
<dbReference type="Gene3D" id="3.40.50.720">
    <property type="entry name" value="NAD(P)-binding Rossmann-like Domain"/>
    <property type="match status" value="1"/>
</dbReference>
<dbReference type="InterPro" id="IPR002347">
    <property type="entry name" value="SDR_fam"/>
</dbReference>
<comment type="caution">
    <text evidence="4">The sequence shown here is derived from an EMBL/GenBank/DDBJ whole genome shotgun (WGS) entry which is preliminary data.</text>
</comment>
<evidence type="ECO:0000256" key="3">
    <source>
        <dbReference type="RuleBase" id="RU000363"/>
    </source>
</evidence>
<evidence type="ECO:0000256" key="1">
    <source>
        <dbReference type="ARBA" id="ARBA00006484"/>
    </source>
</evidence>
<name>A0ABV1F1Q3_9BACI</name>
<dbReference type="PANTHER" id="PTHR44196:SF1">
    <property type="entry name" value="DEHYDROGENASE_REDUCTASE SDR FAMILY MEMBER 7B"/>
    <property type="match status" value="1"/>
</dbReference>
<proteinExistence type="inferred from homology"/>
<dbReference type="InterPro" id="IPR020904">
    <property type="entry name" value="Sc_DH/Rdtase_CS"/>
</dbReference>
<organism evidence="4 5">
    <name type="scientific">Niallia hominis</name>
    <dbReference type="NCBI Taxonomy" id="3133173"/>
    <lineage>
        <taxon>Bacteria</taxon>
        <taxon>Bacillati</taxon>
        <taxon>Bacillota</taxon>
        <taxon>Bacilli</taxon>
        <taxon>Bacillales</taxon>
        <taxon>Bacillaceae</taxon>
        <taxon>Niallia</taxon>
    </lineage>
</organism>
<dbReference type="InterPro" id="IPR036291">
    <property type="entry name" value="NAD(P)-bd_dom_sf"/>
</dbReference>
<dbReference type="PRINTS" id="PR00081">
    <property type="entry name" value="GDHRDH"/>
</dbReference>
<keyword evidence="5" id="KW-1185">Reference proteome</keyword>
<dbReference type="Pfam" id="PF00106">
    <property type="entry name" value="adh_short"/>
    <property type="match status" value="1"/>
</dbReference>